<protein>
    <submittedName>
        <fullName evidence="1">Uncharacterized protein</fullName>
    </submittedName>
</protein>
<keyword evidence="2" id="KW-1185">Reference proteome</keyword>
<name>A0ABQ9K5J8_9CUCU</name>
<evidence type="ECO:0000313" key="1">
    <source>
        <dbReference type="EMBL" id="KAJ8985316.1"/>
    </source>
</evidence>
<comment type="caution">
    <text evidence="1">The sequence shown here is derived from an EMBL/GenBank/DDBJ whole genome shotgun (WGS) entry which is preliminary data.</text>
</comment>
<dbReference type="EMBL" id="JAPWTJ010000017">
    <property type="protein sequence ID" value="KAJ8985316.1"/>
    <property type="molecule type" value="Genomic_DNA"/>
</dbReference>
<proteinExistence type="predicted"/>
<reference evidence="1" key="1">
    <citation type="journal article" date="2023" name="Insect Mol. Biol.">
        <title>Genome sequencing provides insights into the evolution of gene families encoding plant cell wall-degrading enzymes in longhorned beetles.</title>
        <authorList>
            <person name="Shin N.R."/>
            <person name="Okamura Y."/>
            <person name="Kirsch R."/>
            <person name="Pauchet Y."/>
        </authorList>
    </citation>
    <scope>NUCLEOTIDE SEQUENCE</scope>
    <source>
        <strain evidence="1">MMC_N1</strain>
    </source>
</reference>
<accession>A0ABQ9K5J8</accession>
<gene>
    <name evidence="1" type="ORF">NQ317_007104</name>
</gene>
<sequence length="67" mass="7490">MHKIVHGILHIGIQAEVERLSNSTALKNGPEITIHITFWLHRGAVSSSFNSTLIIARLRDLEGFRSV</sequence>
<dbReference type="Proteomes" id="UP001162164">
    <property type="component" value="Unassembled WGS sequence"/>
</dbReference>
<evidence type="ECO:0000313" key="2">
    <source>
        <dbReference type="Proteomes" id="UP001162164"/>
    </source>
</evidence>
<organism evidence="1 2">
    <name type="scientific">Molorchus minor</name>
    <dbReference type="NCBI Taxonomy" id="1323400"/>
    <lineage>
        <taxon>Eukaryota</taxon>
        <taxon>Metazoa</taxon>
        <taxon>Ecdysozoa</taxon>
        <taxon>Arthropoda</taxon>
        <taxon>Hexapoda</taxon>
        <taxon>Insecta</taxon>
        <taxon>Pterygota</taxon>
        <taxon>Neoptera</taxon>
        <taxon>Endopterygota</taxon>
        <taxon>Coleoptera</taxon>
        <taxon>Polyphaga</taxon>
        <taxon>Cucujiformia</taxon>
        <taxon>Chrysomeloidea</taxon>
        <taxon>Cerambycidae</taxon>
        <taxon>Lamiinae</taxon>
        <taxon>Monochamini</taxon>
        <taxon>Molorchus</taxon>
    </lineage>
</organism>